<dbReference type="PROSITE" id="PS00671">
    <property type="entry name" value="D_2_HYDROXYACID_DH_3"/>
    <property type="match status" value="1"/>
</dbReference>
<dbReference type="EMBL" id="PKUQ01000001">
    <property type="protein sequence ID" value="PLW79038.1"/>
    <property type="molecule type" value="Genomic_DNA"/>
</dbReference>
<evidence type="ECO:0000256" key="4">
    <source>
        <dbReference type="RuleBase" id="RU003719"/>
    </source>
</evidence>
<protein>
    <submittedName>
        <fullName evidence="7">Hydroxyacid dehydrogenase</fullName>
    </submittedName>
</protein>
<evidence type="ECO:0000259" key="5">
    <source>
        <dbReference type="Pfam" id="PF00389"/>
    </source>
</evidence>
<dbReference type="InterPro" id="IPR029753">
    <property type="entry name" value="D-isomer_DH_CS"/>
</dbReference>
<comment type="similarity">
    <text evidence="1 4">Belongs to the D-isomer specific 2-hydroxyacid dehydrogenase family.</text>
</comment>
<dbReference type="SUPFAM" id="SSF52283">
    <property type="entry name" value="Formate/glycerate dehydrogenase catalytic domain-like"/>
    <property type="match status" value="1"/>
</dbReference>
<evidence type="ECO:0000259" key="6">
    <source>
        <dbReference type="Pfam" id="PF02826"/>
    </source>
</evidence>
<dbReference type="InterPro" id="IPR036291">
    <property type="entry name" value="NAD(P)-bd_dom_sf"/>
</dbReference>
<sequence>MSHKPNCAILDDYQAAALASADWAILQDRLEIRRYGEHLGDEDAVAAELADCTIIVAMRERTAFSKSLLERLPNLKLLITTGMRNRSIDMEAARSLTIQVCGTRSERGPASELAWAGLLAFMRNIPQETANFREGGPWQLGLGRSLEGRRLGIVGLGKQGKRMAGYGKAFGMEVCSWTRSNPEQRASELDIKALSLDDLFATSDVITIQLALTDETRGFVTSEMLQRMRPDAVLVNSARGPLVDEKALIECLQEKRIGGAVLDVFDTEPLPLDHPFRSLANVLATPHVGYVTQENYAVYFNDAIENIDSWLKGVPLRVLA</sequence>
<gene>
    <name evidence="7" type="ORF">C0081_02050</name>
</gene>
<keyword evidence="3" id="KW-0520">NAD</keyword>
<dbReference type="Gene3D" id="3.40.50.720">
    <property type="entry name" value="NAD(P)-binding Rossmann-like Domain"/>
    <property type="match status" value="2"/>
</dbReference>
<dbReference type="InterPro" id="IPR006139">
    <property type="entry name" value="D-isomer_2_OHA_DH_cat_dom"/>
</dbReference>
<dbReference type="SUPFAM" id="SSF51735">
    <property type="entry name" value="NAD(P)-binding Rossmann-fold domains"/>
    <property type="match status" value="1"/>
</dbReference>
<evidence type="ECO:0000313" key="7">
    <source>
        <dbReference type="EMBL" id="PLW79038.1"/>
    </source>
</evidence>
<evidence type="ECO:0000256" key="1">
    <source>
        <dbReference type="ARBA" id="ARBA00005854"/>
    </source>
</evidence>
<feature type="domain" description="D-isomer specific 2-hydroxyacid dehydrogenase catalytic" evidence="5">
    <location>
        <begin position="19"/>
        <end position="315"/>
    </location>
</feature>
<dbReference type="RefSeq" id="WP_101532120.1">
    <property type="nucleotide sequence ID" value="NZ_JBFHIU010000126.1"/>
</dbReference>
<dbReference type="PANTHER" id="PTHR42789">
    <property type="entry name" value="D-ISOMER SPECIFIC 2-HYDROXYACID DEHYDROGENASE FAMILY PROTEIN (AFU_ORTHOLOGUE AFUA_6G10090)"/>
    <property type="match status" value="1"/>
</dbReference>
<accession>A0A2N5XX92</accession>
<keyword evidence="8" id="KW-1185">Reference proteome</keyword>
<dbReference type="CDD" id="cd12169">
    <property type="entry name" value="PGDH_like_1"/>
    <property type="match status" value="1"/>
</dbReference>
<dbReference type="OrthoDB" id="9793626at2"/>
<feature type="domain" description="D-isomer specific 2-hydroxyacid dehydrogenase NAD-binding" evidence="6">
    <location>
        <begin position="117"/>
        <end position="289"/>
    </location>
</feature>
<proteinExistence type="inferred from homology"/>
<evidence type="ECO:0000256" key="3">
    <source>
        <dbReference type="ARBA" id="ARBA00023027"/>
    </source>
</evidence>
<dbReference type="AlphaFoldDB" id="A0A2N5XX92"/>
<dbReference type="Proteomes" id="UP000234881">
    <property type="component" value="Unassembled WGS sequence"/>
</dbReference>
<dbReference type="Pfam" id="PF02826">
    <property type="entry name" value="2-Hacid_dh_C"/>
    <property type="match status" value="1"/>
</dbReference>
<dbReference type="InterPro" id="IPR050857">
    <property type="entry name" value="D-2-hydroxyacid_DH"/>
</dbReference>
<evidence type="ECO:0000256" key="2">
    <source>
        <dbReference type="ARBA" id="ARBA00023002"/>
    </source>
</evidence>
<dbReference type="GO" id="GO:0016616">
    <property type="term" value="F:oxidoreductase activity, acting on the CH-OH group of donors, NAD or NADP as acceptor"/>
    <property type="evidence" value="ECO:0007669"/>
    <property type="project" value="InterPro"/>
</dbReference>
<keyword evidence="2 4" id="KW-0560">Oxidoreductase</keyword>
<dbReference type="InterPro" id="IPR006140">
    <property type="entry name" value="D-isomer_DH_NAD-bd"/>
</dbReference>
<dbReference type="GO" id="GO:0051287">
    <property type="term" value="F:NAD binding"/>
    <property type="evidence" value="ECO:0007669"/>
    <property type="project" value="InterPro"/>
</dbReference>
<comment type="caution">
    <text evidence="7">The sequence shown here is derived from an EMBL/GenBank/DDBJ whole genome shotgun (WGS) entry which is preliminary data.</text>
</comment>
<dbReference type="Pfam" id="PF00389">
    <property type="entry name" value="2-Hacid_dh"/>
    <property type="match status" value="1"/>
</dbReference>
<name>A0A2N5XX92_9HYPH</name>
<organism evidence="7 8">
    <name type="scientific">Cohaesibacter celericrescens</name>
    <dbReference type="NCBI Taxonomy" id="2067669"/>
    <lineage>
        <taxon>Bacteria</taxon>
        <taxon>Pseudomonadati</taxon>
        <taxon>Pseudomonadota</taxon>
        <taxon>Alphaproteobacteria</taxon>
        <taxon>Hyphomicrobiales</taxon>
        <taxon>Cohaesibacteraceae</taxon>
    </lineage>
</organism>
<reference evidence="7 8" key="1">
    <citation type="submission" date="2018-01" db="EMBL/GenBank/DDBJ databases">
        <title>The draft genome sequence of Cohaesibacter sp. H1304.</title>
        <authorList>
            <person name="Wang N.-N."/>
            <person name="Du Z.-J."/>
        </authorList>
    </citation>
    <scope>NUCLEOTIDE SEQUENCE [LARGE SCALE GENOMIC DNA]</scope>
    <source>
        <strain evidence="7 8">H1304</strain>
    </source>
</reference>
<evidence type="ECO:0000313" key="8">
    <source>
        <dbReference type="Proteomes" id="UP000234881"/>
    </source>
</evidence>
<dbReference type="PANTHER" id="PTHR42789:SF1">
    <property type="entry name" value="D-ISOMER SPECIFIC 2-HYDROXYACID DEHYDROGENASE FAMILY PROTEIN (AFU_ORTHOLOGUE AFUA_6G10090)"/>
    <property type="match status" value="1"/>
</dbReference>